<dbReference type="RefSeq" id="WP_419152541.1">
    <property type="nucleotide sequence ID" value="NZ_JAUSTR010000016.1"/>
</dbReference>
<sequence length="395" mass="43284">MNNICVTGYGIITHKVENSIDFKNVLEKGICLWQNYPHPYQHEILKAAVIENDYDTVSGQRIARYPRAARLAIAAAHEALEMADLLDDQVNRKRIGVVIGSSCGVIFEIEKTMKETFKRGLHRLRPTTVGALNNNSITTAISSFFRFHGPSFTISNSCTSSIDAILLGKMLIETGQLDCCIVGGIDTAVCDIVMGGFLKLNLLLKDSSNVENSGPFGESNQFVLSEGAGILLLESQEHAMKRGAKIFGYVERGAMSQDAVSIFHSDQSGNHMISIVEKVVGDQPITYINSQALGLKENDQIEEYVYKKIFDPNVLITSIKGMIGHALGASGVLQCISALLSFQYGFIPPTIHTKKSKTKDFPIVASTIYRQVDRVLITSHGYGGNNSCLLLSRNM</sequence>
<dbReference type="SMART" id="SM00825">
    <property type="entry name" value="PKS_KS"/>
    <property type="match status" value="1"/>
</dbReference>
<keyword evidence="6" id="KW-1185">Reference proteome</keyword>
<reference evidence="5 6" key="1">
    <citation type="submission" date="2023-07" db="EMBL/GenBank/DDBJ databases">
        <title>Genomic Encyclopedia of Type Strains, Phase IV (KMG-IV): sequencing the most valuable type-strain genomes for metagenomic binning, comparative biology and taxonomic classification.</title>
        <authorList>
            <person name="Goeker M."/>
        </authorList>
    </citation>
    <scope>NUCLEOTIDE SEQUENCE [LARGE SCALE GENOMIC DNA]</scope>
    <source>
        <strain evidence="5 6">DSM 19092</strain>
    </source>
</reference>
<feature type="domain" description="Ketosynthase family 3 (KS3)" evidence="4">
    <location>
        <begin position="1"/>
        <end position="393"/>
    </location>
</feature>
<evidence type="ECO:0000259" key="4">
    <source>
        <dbReference type="PROSITE" id="PS52004"/>
    </source>
</evidence>
<evidence type="ECO:0000256" key="1">
    <source>
        <dbReference type="ARBA" id="ARBA00008467"/>
    </source>
</evidence>
<dbReference type="Proteomes" id="UP001225646">
    <property type="component" value="Unassembled WGS sequence"/>
</dbReference>
<dbReference type="InterPro" id="IPR016039">
    <property type="entry name" value="Thiolase-like"/>
</dbReference>
<dbReference type="PROSITE" id="PS52004">
    <property type="entry name" value="KS3_2"/>
    <property type="match status" value="1"/>
</dbReference>
<proteinExistence type="inferred from homology"/>
<keyword evidence="5" id="KW-0012">Acyltransferase</keyword>
<dbReference type="InterPro" id="IPR014031">
    <property type="entry name" value="Ketoacyl_synth_C"/>
</dbReference>
<dbReference type="PANTHER" id="PTHR11712">
    <property type="entry name" value="POLYKETIDE SYNTHASE-RELATED"/>
    <property type="match status" value="1"/>
</dbReference>
<gene>
    <name evidence="5" type="ORF">J2S06_002549</name>
</gene>
<dbReference type="EMBL" id="JAUSTR010000016">
    <property type="protein sequence ID" value="MDQ0163466.1"/>
    <property type="molecule type" value="Genomic_DNA"/>
</dbReference>
<comment type="caution">
    <text evidence="5">The sequence shown here is derived from an EMBL/GenBank/DDBJ whole genome shotgun (WGS) entry which is preliminary data.</text>
</comment>
<dbReference type="EC" id="2.3.1.179" evidence="5"/>
<dbReference type="SUPFAM" id="SSF53901">
    <property type="entry name" value="Thiolase-like"/>
    <property type="match status" value="2"/>
</dbReference>
<dbReference type="GO" id="GO:0004315">
    <property type="term" value="F:3-oxoacyl-[acyl-carrier-protein] synthase activity"/>
    <property type="evidence" value="ECO:0007669"/>
    <property type="project" value="UniProtKB-EC"/>
</dbReference>
<dbReference type="InterPro" id="IPR014030">
    <property type="entry name" value="Ketoacyl_synth_N"/>
</dbReference>
<dbReference type="Gene3D" id="3.40.47.10">
    <property type="match status" value="2"/>
</dbReference>
<dbReference type="InterPro" id="IPR000794">
    <property type="entry name" value="Beta-ketoacyl_synthase"/>
</dbReference>
<accession>A0ABT9VR68</accession>
<dbReference type="Pfam" id="PF02801">
    <property type="entry name" value="Ketoacyl-synt_C"/>
    <property type="match status" value="1"/>
</dbReference>
<evidence type="ECO:0000313" key="6">
    <source>
        <dbReference type="Proteomes" id="UP001225646"/>
    </source>
</evidence>
<keyword evidence="2 3" id="KW-0808">Transferase</keyword>
<dbReference type="PANTHER" id="PTHR11712:SF336">
    <property type="entry name" value="3-OXOACYL-[ACYL-CARRIER-PROTEIN] SYNTHASE, MITOCHONDRIAL"/>
    <property type="match status" value="1"/>
</dbReference>
<organism evidence="5 6">
    <name type="scientific">Aeribacillus alveayuensis</name>
    <dbReference type="NCBI Taxonomy" id="279215"/>
    <lineage>
        <taxon>Bacteria</taxon>
        <taxon>Bacillati</taxon>
        <taxon>Bacillota</taxon>
        <taxon>Bacilli</taxon>
        <taxon>Bacillales</taxon>
        <taxon>Bacillaceae</taxon>
        <taxon>Aeribacillus</taxon>
    </lineage>
</organism>
<dbReference type="Pfam" id="PF00109">
    <property type="entry name" value="ketoacyl-synt"/>
    <property type="match status" value="1"/>
</dbReference>
<evidence type="ECO:0000313" key="5">
    <source>
        <dbReference type="EMBL" id="MDQ0163466.1"/>
    </source>
</evidence>
<name>A0ABT9VR68_9BACI</name>
<comment type="similarity">
    <text evidence="1 3">Belongs to the thiolase-like superfamily. Beta-ketoacyl-ACP synthases family.</text>
</comment>
<protein>
    <submittedName>
        <fullName evidence="5">3-oxoacyl-[acyl-carrier-protein] synthase II</fullName>
        <ecNumber evidence="5">2.3.1.179</ecNumber>
    </submittedName>
</protein>
<dbReference type="InterPro" id="IPR020841">
    <property type="entry name" value="PKS_Beta-ketoAc_synthase_dom"/>
</dbReference>
<evidence type="ECO:0000256" key="3">
    <source>
        <dbReference type="RuleBase" id="RU003694"/>
    </source>
</evidence>
<evidence type="ECO:0000256" key="2">
    <source>
        <dbReference type="ARBA" id="ARBA00022679"/>
    </source>
</evidence>